<gene>
    <name evidence="2" type="ORF">J5A65_04990</name>
</gene>
<dbReference type="InterPro" id="IPR001347">
    <property type="entry name" value="SIS_dom"/>
</dbReference>
<keyword evidence="3" id="KW-1185">Reference proteome</keyword>
<reference evidence="2 3" key="1">
    <citation type="submission" date="2021-03" db="EMBL/GenBank/DDBJ databases">
        <title>Human Oral Microbial Genomes.</title>
        <authorList>
            <person name="Johnston C.D."/>
            <person name="Chen T."/>
            <person name="Dewhirst F.E."/>
        </authorList>
    </citation>
    <scope>NUCLEOTIDE SEQUENCE [LARGE SCALE GENOMIC DNA]</scope>
    <source>
        <strain evidence="2 3">DSMZ 100122</strain>
    </source>
</reference>
<dbReference type="RefSeq" id="WP_212326049.1">
    <property type="nucleotide sequence ID" value="NZ_AP024463.1"/>
</dbReference>
<evidence type="ECO:0000313" key="2">
    <source>
        <dbReference type="EMBL" id="QUC09082.1"/>
    </source>
</evidence>
<evidence type="ECO:0000259" key="1">
    <source>
        <dbReference type="PROSITE" id="PS51464"/>
    </source>
</evidence>
<dbReference type="InterPro" id="IPR050099">
    <property type="entry name" value="SIS_GmhA/DiaA_subfam"/>
</dbReference>
<sequence length="205" mass="21551">MTTADEIATLWRNSADAFSRISGKDILSAAEVLHQVRVRNGVVLVAGNGGSSSTAAHFAADLTKFTRRTGWPHLRTVSLTNDVSCLTAWTNDEDPALALAHLAEPWLQGEYPVGTNAVVLFSVHGGSRDGLVSSNLVELASLARSHGTAVIAVTGFDGGALGDLADVHVNVEMDVEPYATPGVESLHLLVAHAICLAMRTTGEEL</sequence>
<accession>A0ABX7Y7A9</accession>
<organism evidence="2 3">
    <name type="scientific">Arachnia rubra</name>
    <dbReference type="NCBI Taxonomy" id="1547448"/>
    <lineage>
        <taxon>Bacteria</taxon>
        <taxon>Bacillati</taxon>
        <taxon>Actinomycetota</taxon>
        <taxon>Actinomycetes</taxon>
        <taxon>Propionibacteriales</taxon>
        <taxon>Propionibacteriaceae</taxon>
        <taxon>Arachnia</taxon>
    </lineage>
</organism>
<dbReference type="PROSITE" id="PS51464">
    <property type="entry name" value="SIS"/>
    <property type="match status" value="1"/>
</dbReference>
<proteinExistence type="predicted"/>
<dbReference type="SUPFAM" id="SSF53697">
    <property type="entry name" value="SIS domain"/>
    <property type="match status" value="1"/>
</dbReference>
<feature type="domain" description="SIS" evidence="1">
    <location>
        <begin position="29"/>
        <end position="204"/>
    </location>
</feature>
<dbReference type="Pfam" id="PF13580">
    <property type="entry name" value="SIS_2"/>
    <property type="match status" value="1"/>
</dbReference>
<dbReference type="InterPro" id="IPR046348">
    <property type="entry name" value="SIS_dom_sf"/>
</dbReference>
<dbReference type="Proteomes" id="UP000678513">
    <property type="component" value="Chromosome"/>
</dbReference>
<dbReference type="PANTHER" id="PTHR30390">
    <property type="entry name" value="SEDOHEPTULOSE 7-PHOSPHATE ISOMERASE / DNAA INITIATOR-ASSOCIATING FACTOR FOR REPLICATION INITIATION"/>
    <property type="match status" value="1"/>
</dbReference>
<protein>
    <submittedName>
        <fullName evidence="2">SIS domain-containing protein</fullName>
    </submittedName>
</protein>
<name>A0ABX7Y7A9_9ACTN</name>
<dbReference type="EMBL" id="CP072384">
    <property type="protein sequence ID" value="QUC09082.1"/>
    <property type="molecule type" value="Genomic_DNA"/>
</dbReference>
<evidence type="ECO:0000313" key="3">
    <source>
        <dbReference type="Proteomes" id="UP000678513"/>
    </source>
</evidence>
<dbReference type="Gene3D" id="3.40.50.10490">
    <property type="entry name" value="Glucose-6-phosphate isomerase like protein, domain 1"/>
    <property type="match status" value="1"/>
</dbReference>